<keyword evidence="1" id="KW-0732">Signal</keyword>
<accession>A0AAW2UD75</accession>
<evidence type="ECO:0000256" key="1">
    <source>
        <dbReference type="SAM" id="SignalP"/>
    </source>
</evidence>
<feature type="signal peptide" evidence="1">
    <location>
        <begin position="1"/>
        <end position="23"/>
    </location>
</feature>
<evidence type="ECO:0000313" key="2">
    <source>
        <dbReference type="EMBL" id="KAL0414758.1"/>
    </source>
</evidence>
<reference evidence="2" key="2">
    <citation type="journal article" date="2024" name="Plant">
        <title>Genomic evolution and insights into agronomic trait innovations of Sesamum species.</title>
        <authorList>
            <person name="Miao H."/>
            <person name="Wang L."/>
            <person name="Qu L."/>
            <person name="Liu H."/>
            <person name="Sun Y."/>
            <person name="Le M."/>
            <person name="Wang Q."/>
            <person name="Wei S."/>
            <person name="Zheng Y."/>
            <person name="Lin W."/>
            <person name="Duan Y."/>
            <person name="Cao H."/>
            <person name="Xiong S."/>
            <person name="Wang X."/>
            <person name="Wei L."/>
            <person name="Li C."/>
            <person name="Ma Q."/>
            <person name="Ju M."/>
            <person name="Zhao R."/>
            <person name="Li G."/>
            <person name="Mu C."/>
            <person name="Tian Q."/>
            <person name="Mei H."/>
            <person name="Zhang T."/>
            <person name="Gao T."/>
            <person name="Zhang H."/>
        </authorList>
    </citation>
    <scope>NUCLEOTIDE SEQUENCE</scope>
    <source>
        <strain evidence="2">G02</strain>
    </source>
</reference>
<dbReference type="AlphaFoldDB" id="A0AAW2UD75"/>
<comment type="caution">
    <text evidence="2">The sequence shown here is derived from an EMBL/GenBank/DDBJ whole genome shotgun (WGS) entry which is preliminary data.</text>
</comment>
<organism evidence="2">
    <name type="scientific">Sesamum radiatum</name>
    <name type="common">Black benniseed</name>
    <dbReference type="NCBI Taxonomy" id="300843"/>
    <lineage>
        <taxon>Eukaryota</taxon>
        <taxon>Viridiplantae</taxon>
        <taxon>Streptophyta</taxon>
        <taxon>Embryophyta</taxon>
        <taxon>Tracheophyta</taxon>
        <taxon>Spermatophyta</taxon>
        <taxon>Magnoliopsida</taxon>
        <taxon>eudicotyledons</taxon>
        <taxon>Gunneridae</taxon>
        <taxon>Pentapetalae</taxon>
        <taxon>asterids</taxon>
        <taxon>lamiids</taxon>
        <taxon>Lamiales</taxon>
        <taxon>Pedaliaceae</taxon>
        <taxon>Sesamum</taxon>
    </lineage>
</organism>
<sequence length="61" mass="6581">MSTASFCMSSFMSALFMITFLAGLDPEDDFRSSAEEISGATSAPPLPLFESSLIVHSLFLK</sequence>
<proteinExistence type="predicted"/>
<feature type="chain" id="PRO_5043968768" evidence="1">
    <location>
        <begin position="24"/>
        <end position="61"/>
    </location>
</feature>
<dbReference type="EMBL" id="JACGWJ010000006">
    <property type="protein sequence ID" value="KAL0414758.1"/>
    <property type="molecule type" value="Genomic_DNA"/>
</dbReference>
<name>A0AAW2UD75_SESRA</name>
<protein>
    <submittedName>
        <fullName evidence="2">Uncharacterized protein</fullName>
    </submittedName>
</protein>
<gene>
    <name evidence="2" type="ORF">Sradi_1677500</name>
</gene>
<reference evidence="2" key="1">
    <citation type="submission" date="2020-06" db="EMBL/GenBank/DDBJ databases">
        <authorList>
            <person name="Li T."/>
            <person name="Hu X."/>
            <person name="Zhang T."/>
            <person name="Song X."/>
            <person name="Zhang H."/>
            <person name="Dai N."/>
            <person name="Sheng W."/>
            <person name="Hou X."/>
            <person name="Wei L."/>
        </authorList>
    </citation>
    <scope>NUCLEOTIDE SEQUENCE</scope>
    <source>
        <strain evidence="2">G02</strain>
        <tissue evidence="2">Leaf</tissue>
    </source>
</reference>